<dbReference type="InterPro" id="IPR003838">
    <property type="entry name" value="ABC3_permease_C"/>
</dbReference>
<feature type="transmembrane region" description="Helical" evidence="7">
    <location>
        <begin position="39"/>
        <end position="62"/>
    </location>
</feature>
<keyword evidence="2" id="KW-1003">Cell membrane</keyword>
<dbReference type="GO" id="GO:0005886">
    <property type="term" value="C:plasma membrane"/>
    <property type="evidence" value="ECO:0007669"/>
    <property type="project" value="UniProtKB-SubCell"/>
</dbReference>
<evidence type="ECO:0000256" key="5">
    <source>
        <dbReference type="ARBA" id="ARBA00023136"/>
    </source>
</evidence>
<keyword evidence="4 7" id="KW-1133">Transmembrane helix</keyword>
<dbReference type="InterPro" id="IPR050250">
    <property type="entry name" value="Macrolide_Exporter_MacB"/>
</dbReference>
<evidence type="ECO:0000256" key="3">
    <source>
        <dbReference type="ARBA" id="ARBA00022692"/>
    </source>
</evidence>
<evidence type="ECO:0000256" key="7">
    <source>
        <dbReference type="SAM" id="Phobius"/>
    </source>
</evidence>
<dbReference type="EMBL" id="BARV01034232">
    <property type="protein sequence ID" value="GAI57846.1"/>
    <property type="molecule type" value="Genomic_DNA"/>
</dbReference>
<dbReference type="PANTHER" id="PTHR30572">
    <property type="entry name" value="MEMBRANE COMPONENT OF TRANSPORTER-RELATED"/>
    <property type="match status" value="1"/>
</dbReference>
<evidence type="ECO:0000256" key="4">
    <source>
        <dbReference type="ARBA" id="ARBA00022989"/>
    </source>
</evidence>
<comment type="caution">
    <text evidence="9">The sequence shown here is derived from an EMBL/GenBank/DDBJ whole genome shotgun (WGS) entry which is preliminary data.</text>
</comment>
<protein>
    <recommendedName>
        <fullName evidence="8">ABC3 transporter permease C-terminal domain-containing protein</fullName>
    </recommendedName>
</protein>
<reference evidence="9" key="1">
    <citation type="journal article" date="2014" name="Front. Microbiol.">
        <title>High frequency of phylogenetically diverse reductive dehalogenase-homologous genes in deep subseafloor sedimentary metagenomes.</title>
        <authorList>
            <person name="Kawai M."/>
            <person name="Futagami T."/>
            <person name="Toyoda A."/>
            <person name="Takaki Y."/>
            <person name="Nishi S."/>
            <person name="Hori S."/>
            <person name="Arai W."/>
            <person name="Tsubouchi T."/>
            <person name="Morono Y."/>
            <person name="Uchiyama I."/>
            <person name="Ito T."/>
            <person name="Fujiyama A."/>
            <person name="Inagaki F."/>
            <person name="Takami H."/>
        </authorList>
    </citation>
    <scope>NUCLEOTIDE SEQUENCE</scope>
    <source>
        <strain evidence="9">Expedition CK06-06</strain>
    </source>
</reference>
<name>X1QSR1_9ZZZZ</name>
<dbReference type="AlphaFoldDB" id="X1QSR1"/>
<comment type="similarity">
    <text evidence="6">Belongs to the ABC-4 integral membrane protein family.</text>
</comment>
<keyword evidence="3 7" id="KW-0812">Transmembrane</keyword>
<feature type="transmembrane region" description="Helical" evidence="7">
    <location>
        <begin position="141"/>
        <end position="164"/>
    </location>
</feature>
<keyword evidence="5 7" id="KW-0472">Membrane</keyword>
<gene>
    <name evidence="9" type="ORF">S06H3_53660</name>
</gene>
<dbReference type="GO" id="GO:0022857">
    <property type="term" value="F:transmembrane transporter activity"/>
    <property type="evidence" value="ECO:0007669"/>
    <property type="project" value="TreeGrafter"/>
</dbReference>
<feature type="non-terminal residue" evidence="9">
    <location>
        <position position="1"/>
    </location>
</feature>
<comment type="subcellular location">
    <subcellularLocation>
        <location evidence="1">Cell membrane</location>
        <topology evidence="1">Multi-pass membrane protein</topology>
    </subcellularLocation>
</comment>
<accession>X1QSR1</accession>
<evidence type="ECO:0000313" key="9">
    <source>
        <dbReference type="EMBL" id="GAI57846.1"/>
    </source>
</evidence>
<evidence type="ECO:0000256" key="2">
    <source>
        <dbReference type="ARBA" id="ARBA00022475"/>
    </source>
</evidence>
<evidence type="ECO:0000256" key="6">
    <source>
        <dbReference type="ARBA" id="ARBA00038076"/>
    </source>
</evidence>
<dbReference type="Pfam" id="PF02687">
    <property type="entry name" value="FtsX"/>
    <property type="match status" value="1"/>
</dbReference>
<proteinExistence type="inferred from homology"/>
<evidence type="ECO:0000259" key="8">
    <source>
        <dbReference type="Pfam" id="PF02687"/>
    </source>
</evidence>
<feature type="domain" description="ABC3 transporter permease C-terminal" evidence="8">
    <location>
        <begin position="41"/>
        <end position="171"/>
    </location>
</feature>
<dbReference type="PANTHER" id="PTHR30572:SF4">
    <property type="entry name" value="ABC TRANSPORTER PERMEASE YTRF"/>
    <property type="match status" value="1"/>
</dbReference>
<feature type="transmembrane region" description="Helical" evidence="7">
    <location>
        <begin position="82"/>
        <end position="109"/>
    </location>
</feature>
<sequence>GLVVRLNKRLAGMETEAVSWKVPLKSMLQMVKVDSAFGYFSYGILIAVIFFVIMIFSLISIFQRTKEIGVLRAVGTKPKQILLMLIGEAFILGAIAVIIGGVVGGWLVYHYHINPIQFNFSQEILEQYQQWGIIDMTFPTVFSYTAILNNCLFVLLLNILAVLYPAITVNTYKPIDVINYV</sequence>
<organism evidence="9">
    <name type="scientific">marine sediment metagenome</name>
    <dbReference type="NCBI Taxonomy" id="412755"/>
    <lineage>
        <taxon>unclassified sequences</taxon>
        <taxon>metagenomes</taxon>
        <taxon>ecological metagenomes</taxon>
    </lineage>
</organism>
<evidence type="ECO:0000256" key="1">
    <source>
        <dbReference type="ARBA" id="ARBA00004651"/>
    </source>
</evidence>